<dbReference type="FunFam" id="3.30.70.1400:FF:000002">
    <property type="entry name" value="tRNA-modifying protein YgfZ"/>
    <property type="match status" value="1"/>
</dbReference>
<dbReference type="Pfam" id="PF21130">
    <property type="entry name" value="YgfZ_barrel"/>
    <property type="match status" value="1"/>
</dbReference>
<dbReference type="PANTHER" id="PTHR22602:SF0">
    <property type="entry name" value="TRANSFERASE CAF17, MITOCHONDRIAL-RELATED"/>
    <property type="match status" value="1"/>
</dbReference>
<evidence type="ECO:0000256" key="3">
    <source>
        <dbReference type="ARBA" id="ARBA00022954"/>
    </source>
</evidence>
<dbReference type="GO" id="GO:0005737">
    <property type="term" value="C:cytoplasm"/>
    <property type="evidence" value="ECO:0007669"/>
    <property type="project" value="UniProtKB-SubCell"/>
</dbReference>
<dbReference type="GO" id="GO:0009451">
    <property type="term" value="P:RNA modification"/>
    <property type="evidence" value="ECO:0007669"/>
    <property type="project" value="InterPro"/>
</dbReference>
<comment type="subcellular location">
    <subcellularLocation>
        <location evidence="4">Cytoplasm</location>
    </subcellularLocation>
</comment>
<dbReference type="AlphaFoldDB" id="D4F1Q2"/>
<dbReference type="GO" id="GO:0016226">
    <property type="term" value="P:iron-sulfur cluster assembly"/>
    <property type="evidence" value="ECO:0007669"/>
    <property type="project" value="TreeGrafter"/>
</dbReference>
<dbReference type="Gene3D" id="2.40.30.160">
    <property type="match status" value="1"/>
</dbReference>
<comment type="similarity">
    <text evidence="4">Belongs to the tRNA-modifying YgfZ family.</text>
</comment>
<dbReference type="NCBIfam" id="NF007110">
    <property type="entry name" value="PRK09559.1"/>
    <property type="match status" value="1"/>
</dbReference>
<proteinExistence type="inferred from homology"/>
<keyword evidence="2 4" id="KW-0819">tRNA processing</keyword>
<evidence type="ECO:0000256" key="1">
    <source>
        <dbReference type="ARBA" id="ARBA00022490"/>
    </source>
</evidence>
<dbReference type="InterPro" id="IPR023758">
    <property type="entry name" value="tRNA-modifying_YgfZ"/>
</dbReference>
<protein>
    <recommendedName>
        <fullName evidence="4">tRNA-modifying protein YgfZ</fullName>
    </recommendedName>
</protein>
<dbReference type="HAMAP" id="MF_01175">
    <property type="entry name" value="tRNA_modifying_YgfZ"/>
    <property type="match status" value="1"/>
</dbReference>
<evidence type="ECO:0000313" key="7">
    <source>
        <dbReference type="Proteomes" id="UP000003692"/>
    </source>
</evidence>
<reference evidence="6 7" key="1">
    <citation type="submission" date="2010-02" db="EMBL/GenBank/DDBJ databases">
        <authorList>
            <person name="Weinstock G."/>
            <person name="Sodergren E."/>
            <person name="Clifton S."/>
            <person name="Fulton L."/>
            <person name="Fulton B."/>
            <person name="Courtney L."/>
            <person name="Fronick C."/>
            <person name="Harrison M."/>
            <person name="Strong C."/>
            <person name="Farmer C."/>
            <person name="Delahaunty K."/>
            <person name="Markovic C."/>
            <person name="Hall O."/>
            <person name="Minx P."/>
            <person name="Tomlinson C."/>
            <person name="Mitreva M."/>
            <person name="Nelson J."/>
            <person name="Hou S."/>
            <person name="Wollam A."/>
            <person name="Pepin K.H."/>
            <person name="Johnson M."/>
            <person name="Bhonagiri V."/>
            <person name="Zhang X."/>
            <person name="Suruliraj S."/>
            <person name="Warren W."/>
            <person name="Chinwalla A."/>
            <person name="Mardis E.R."/>
            <person name="Wilson R.K."/>
        </authorList>
    </citation>
    <scope>NUCLEOTIDE SEQUENCE [LARGE SCALE GENOMIC DNA]</scope>
    <source>
        <strain evidence="6 7">ATCC 23685</strain>
    </source>
</reference>
<dbReference type="Proteomes" id="UP000003692">
    <property type="component" value="Unassembled WGS sequence"/>
</dbReference>
<feature type="binding site" evidence="4">
    <location>
        <position position="204"/>
    </location>
    <ligand>
        <name>folate</name>
        <dbReference type="ChEBI" id="CHEBI:62501"/>
    </ligand>
</feature>
<dbReference type="InterPro" id="IPR029043">
    <property type="entry name" value="GcvT/YgfZ_C"/>
</dbReference>
<evidence type="ECO:0000256" key="2">
    <source>
        <dbReference type="ARBA" id="ARBA00022694"/>
    </source>
</evidence>
<comment type="caution">
    <text evidence="6">The sequence shown here is derived from an EMBL/GenBank/DDBJ whole genome shotgun (WGS) entry which is preliminary data.</text>
</comment>
<dbReference type="Gene3D" id="3.30.70.1400">
    <property type="entry name" value="Aminomethyltransferase beta-barrel domains"/>
    <property type="match status" value="1"/>
</dbReference>
<dbReference type="Gene3D" id="3.30.70.1630">
    <property type="match status" value="1"/>
</dbReference>
<dbReference type="PANTHER" id="PTHR22602">
    <property type="entry name" value="TRANSFERASE CAF17, MITOCHONDRIAL-RELATED"/>
    <property type="match status" value="1"/>
</dbReference>
<dbReference type="HOGENOM" id="CLU_007884_6_1_6"/>
<gene>
    <name evidence="6" type="primary">ygfZ</name>
    <name evidence="6" type="ORF">EDWATA_00645</name>
</gene>
<dbReference type="GO" id="GO:0005542">
    <property type="term" value="F:folic acid binding"/>
    <property type="evidence" value="ECO:0007669"/>
    <property type="project" value="UniProtKB-UniRule"/>
</dbReference>
<sequence>MDTTSDMTLQGTIMNLNAQFTSQPVLAAAQLPLTLMALTDWQLVGVSGADAQSYLQGQLTLDVPALTAQQHALCAHCDAKGKLWSTLRLWRRADGFAYLLRRSVAEIQLLELKKYAVFSKVTLADEPHAIVLGLAGAQAREALGELFSELPDAACPLRQAAHSQLLFLAEPQPRYLLICDDEDEAKRIIQQLSGRARLSDGAQWLALDIEAGLAIIDEASSDQFLPQAINLQALGGICFNKGCYSGQEMVARAKFRGANRRALFWLRGSAGRLPHASEDLELRLGDSWRRSGTVLAALRLADGEVYIQAVLSSDLAADSVLRVRDDDLSQLTIAPLPYGLDEAE</sequence>
<evidence type="ECO:0000259" key="5">
    <source>
        <dbReference type="Pfam" id="PF21130"/>
    </source>
</evidence>
<evidence type="ECO:0000313" key="6">
    <source>
        <dbReference type="EMBL" id="EFE24284.1"/>
    </source>
</evidence>
<organism evidence="6 7">
    <name type="scientific">Edwardsiella tarda ATCC 23685</name>
    <dbReference type="NCBI Taxonomy" id="500638"/>
    <lineage>
        <taxon>Bacteria</taxon>
        <taxon>Pseudomonadati</taxon>
        <taxon>Pseudomonadota</taxon>
        <taxon>Gammaproteobacteria</taxon>
        <taxon>Enterobacterales</taxon>
        <taxon>Hafniaceae</taxon>
        <taxon>Edwardsiella</taxon>
    </lineage>
</organism>
<dbReference type="GO" id="GO:0008033">
    <property type="term" value="P:tRNA processing"/>
    <property type="evidence" value="ECO:0007669"/>
    <property type="project" value="UniProtKB-UniRule"/>
</dbReference>
<feature type="domain" description="tRNA-modifying protein YgfZ-like beta-barrel" evidence="5">
    <location>
        <begin position="259"/>
        <end position="326"/>
    </location>
</feature>
<feature type="binding site" evidence="4">
    <location>
        <position position="41"/>
    </location>
    <ligand>
        <name>folate</name>
        <dbReference type="ChEBI" id="CHEBI:62501"/>
    </ligand>
</feature>
<dbReference type="InterPro" id="IPR048451">
    <property type="entry name" value="YgfZ_barrel"/>
</dbReference>
<dbReference type="NCBIfam" id="TIGR03317">
    <property type="entry name" value="ygfZ_signature"/>
    <property type="match status" value="1"/>
</dbReference>
<dbReference type="InterPro" id="IPR045179">
    <property type="entry name" value="YgfZ/GcvT"/>
</dbReference>
<dbReference type="SUPFAM" id="SSF101790">
    <property type="entry name" value="Aminomethyltransferase beta-barrel domain"/>
    <property type="match status" value="1"/>
</dbReference>
<name>D4F1Q2_EDWTA</name>
<dbReference type="SUPFAM" id="SSF103025">
    <property type="entry name" value="Folate-binding domain"/>
    <property type="match status" value="1"/>
</dbReference>
<accession>D4F1Q2</accession>
<evidence type="ECO:0000256" key="4">
    <source>
        <dbReference type="HAMAP-Rule" id="MF_01175"/>
    </source>
</evidence>
<dbReference type="InterPro" id="IPR017703">
    <property type="entry name" value="YgfZ/GCV_T_CS"/>
</dbReference>
<dbReference type="EMBL" id="ADGK01000025">
    <property type="protein sequence ID" value="EFE24284.1"/>
    <property type="molecule type" value="Genomic_DNA"/>
</dbReference>
<keyword evidence="3 4" id="KW-0290">Folate-binding</keyword>
<comment type="function">
    <text evidence="4">Folate-binding protein involved in regulating the level of ATP-DnaA and in the modification of some tRNAs. It is probably a key factor in regulatory networks that act via tRNA modification, such as initiation of chromosomal replication.</text>
</comment>
<keyword evidence="1 4" id="KW-0963">Cytoplasm</keyword>